<sequence>MTIARERDMPGAAHFVGSKILASRPQASIRGSEASPPSIMAVQPQLAGSFGKQPSPGQPPPIQTQSLIHDPVNGTQGIEKKVSSDPQKTSEDIRTEALAKEIVHQDKSLADILDPDSRMKTTMDLMEGLFPRDVNLLKENSIKRKAVQRTVSCSGYERN</sequence>
<evidence type="ECO:0000259" key="6">
    <source>
        <dbReference type="PROSITE" id="PS51307"/>
    </source>
</evidence>
<evidence type="ECO:0000313" key="7">
    <source>
        <dbReference type="Proteomes" id="UP000694923"/>
    </source>
</evidence>
<keyword evidence="4" id="KW-0206">Cytoskeleton</keyword>
<dbReference type="RefSeq" id="XP_008563618.1">
    <property type="nucleotide sequence ID" value="XM_008565396.1"/>
</dbReference>
<dbReference type="Pfam" id="PF08687">
    <property type="entry name" value="ASD2"/>
    <property type="match status" value="1"/>
</dbReference>
<dbReference type="Proteomes" id="UP000694923">
    <property type="component" value="Unplaced"/>
</dbReference>
<dbReference type="PANTHER" id="PTHR15012">
    <property type="entry name" value="APICAL PROTEIN/SHROOM-RELATED"/>
    <property type="match status" value="1"/>
</dbReference>
<evidence type="ECO:0000256" key="5">
    <source>
        <dbReference type="SAM" id="MobiDB-lite"/>
    </source>
</evidence>
<name>A0ABM0Q5H7_GALVR</name>
<reference evidence="8" key="1">
    <citation type="submission" date="2025-08" db="UniProtKB">
        <authorList>
            <consortium name="RefSeq"/>
        </authorList>
    </citation>
    <scope>IDENTIFICATION</scope>
</reference>
<dbReference type="InterPro" id="IPR027685">
    <property type="entry name" value="Shroom_fam"/>
</dbReference>
<gene>
    <name evidence="8" type="primary">LOC103584354</name>
</gene>
<accession>A0ABM0Q5H7</accession>
<organism evidence="7 8">
    <name type="scientific">Galeopterus variegatus</name>
    <name type="common">Malayan flying lemur</name>
    <name type="synonym">Cynocephalus variegatus</name>
    <dbReference type="NCBI Taxonomy" id="482537"/>
    <lineage>
        <taxon>Eukaryota</taxon>
        <taxon>Metazoa</taxon>
        <taxon>Chordata</taxon>
        <taxon>Craniata</taxon>
        <taxon>Vertebrata</taxon>
        <taxon>Euteleostomi</taxon>
        <taxon>Mammalia</taxon>
        <taxon>Eutheria</taxon>
        <taxon>Euarchontoglires</taxon>
        <taxon>Dermoptera</taxon>
        <taxon>Cynocephalidae</taxon>
        <taxon>Galeopterus</taxon>
    </lineage>
</organism>
<dbReference type="PROSITE" id="PS51307">
    <property type="entry name" value="ASD2"/>
    <property type="match status" value="1"/>
</dbReference>
<feature type="region of interest" description="Disordered" evidence="5">
    <location>
        <begin position="23"/>
        <end position="65"/>
    </location>
</feature>
<protein>
    <submittedName>
        <fullName evidence="8">Protein Shroom3-like</fullName>
    </submittedName>
</protein>
<dbReference type="PANTHER" id="PTHR15012:SF33">
    <property type="entry name" value="PROTEIN SHROOM3"/>
    <property type="match status" value="1"/>
</dbReference>
<dbReference type="GeneID" id="103584354"/>
<feature type="domain" description="ASD2" evidence="6">
    <location>
        <begin position="96"/>
        <end position="159"/>
    </location>
</feature>
<proteinExistence type="inferred from homology"/>
<comment type="subcellular location">
    <subcellularLocation>
        <location evidence="1">Cytoplasm</location>
        <location evidence="1">Cytoskeleton</location>
    </subcellularLocation>
</comment>
<evidence type="ECO:0000256" key="2">
    <source>
        <dbReference type="ARBA" id="ARBA00006469"/>
    </source>
</evidence>
<comment type="similarity">
    <text evidence="2">Belongs to the shroom family.</text>
</comment>
<evidence type="ECO:0000256" key="1">
    <source>
        <dbReference type="ARBA" id="ARBA00004245"/>
    </source>
</evidence>
<evidence type="ECO:0000313" key="8">
    <source>
        <dbReference type="RefSeq" id="XP_008563618.1"/>
    </source>
</evidence>
<keyword evidence="7" id="KW-1185">Reference proteome</keyword>
<feature type="non-terminal residue" evidence="8">
    <location>
        <position position="159"/>
    </location>
</feature>
<dbReference type="InterPro" id="IPR014799">
    <property type="entry name" value="ASD2_dom"/>
</dbReference>
<evidence type="ECO:0000256" key="3">
    <source>
        <dbReference type="ARBA" id="ARBA00022490"/>
    </source>
</evidence>
<keyword evidence="3" id="KW-0963">Cytoplasm</keyword>
<evidence type="ECO:0000256" key="4">
    <source>
        <dbReference type="ARBA" id="ARBA00023212"/>
    </source>
</evidence>